<sequence>MALMLPHMNAYFNTILALGLFLIFGTTQEALRSLLLCICLNPCCCLKPIFRKRSSIATFVGSPEHNSMNDNMSAMAVNGEDDIEMDSEMDISIVEHPPSTFGNLKRTTSFSKYKIGDDVLKFEEIRWGNVFRNYSIGRNGRHNYGGNNKVDKNGGDNSTSAINSAINSVKSFKSFKSFNRFLESQQNDRNGNEIKQNGGNERSNDDNTVDNKIT</sequence>
<proteinExistence type="predicted"/>
<keyword evidence="2" id="KW-1185">Reference proteome</keyword>
<protein>
    <submittedName>
        <fullName evidence="1">10647_t:CDS:1</fullName>
    </submittedName>
</protein>
<feature type="non-terminal residue" evidence="1">
    <location>
        <position position="214"/>
    </location>
</feature>
<dbReference type="Proteomes" id="UP000789702">
    <property type="component" value="Unassembled WGS sequence"/>
</dbReference>
<comment type="caution">
    <text evidence="1">The sequence shown here is derived from an EMBL/GenBank/DDBJ whole genome shotgun (WGS) entry which is preliminary data.</text>
</comment>
<accession>A0ACA9NK74</accession>
<reference evidence="1" key="1">
    <citation type="submission" date="2021-06" db="EMBL/GenBank/DDBJ databases">
        <authorList>
            <person name="Kallberg Y."/>
            <person name="Tangrot J."/>
            <person name="Rosling A."/>
        </authorList>
    </citation>
    <scope>NUCLEOTIDE SEQUENCE</scope>
    <source>
        <strain evidence="1">IL203A</strain>
    </source>
</reference>
<evidence type="ECO:0000313" key="2">
    <source>
        <dbReference type="Proteomes" id="UP000789702"/>
    </source>
</evidence>
<gene>
    <name evidence="1" type="ORF">DHETER_LOCUS9333</name>
</gene>
<evidence type="ECO:0000313" key="1">
    <source>
        <dbReference type="EMBL" id="CAG8651780.1"/>
    </source>
</evidence>
<organism evidence="1 2">
    <name type="scientific">Dentiscutata heterogama</name>
    <dbReference type="NCBI Taxonomy" id="1316150"/>
    <lineage>
        <taxon>Eukaryota</taxon>
        <taxon>Fungi</taxon>
        <taxon>Fungi incertae sedis</taxon>
        <taxon>Mucoromycota</taxon>
        <taxon>Glomeromycotina</taxon>
        <taxon>Glomeromycetes</taxon>
        <taxon>Diversisporales</taxon>
        <taxon>Gigasporaceae</taxon>
        <taxon>Dentiscutata</taxon>
    </lineage>
</organism>
<name>A0ACA9NK74_9GLOM</name>
<dbReference type="EMBL" id="CAJVPU010016217">
    <property type="protein sequence ID" value="CAG8651780.1"/>
    <property type="molecule type" value="Genomic_DNA"/>
</dbReference>